<dbReference type="PROSITE" id="PS51898">
    <property type="entry name" value="TYR_RECOMBINASE"/>
    <property type="match status" value="1"/>
</dbReference>
<keyword evidence="4 6" id="KW-0238">DNA-binding</keyword>
<evidence type="ECO:0000256" key="5">
    <source>
        <dbReference type="ARBA" id="ARBA00023172"/>
    </source>
</evidence>
<dbReference type="InterPro" id="IPR050090">
    <property type="entry name" value="Tyrosine_recombinase_XerCD"/>
</dbReference>
<evidence type="ECO:0000313" key="9">
    <source>
        <dbReference type="EMBL" id="CUO61672.1"/>
    </source>
</evidence>
<feature type="domain" description="Core-binding (CB)" evidence="8">
    <location>
        <begin position="1"/>
        <end position="74"/>
    </location>
</feature>
<dbReference type="GO" id="GO:0003677">
    <property type="term" value="F:DNA binding"/>
    <property type="evidence" value="ECO:0007669"/>
    <property type="project" value="UniProtKB-UniRule"/>
</dbReference>
<name>A0A174GGI7_FLAPL</name>
<proteinExistence type="inferred from homology"/>
<evidence type="ECO:0000313" key="10">
    <source>
        <dbReference type="Proteomes" id="UP000095746"/>
    </source>
</evidence>
<dbReference type="InterPro" id="IPR002104">
    <property type="entry name" value="Integrase_catalytic"/>
</dbReference>
<dbReference type="PROSITE" id="PS51900">
    <property type="entry name" value="CB"/>
    <property type="match status" value="1"/>
</dbReference>
<dbReference type="InterPro" id="IPR010998">
    <property type="entry name" value="Integrase_recombinase_N"/>
</dbReference>
<feature type="domain" description="Tyr recombinase" evidence="7">
    <location>
        <begin position="90"/>
        <end position="265"/>
    </location>
</feature>
<dbReference type="Gene3D" id="1.10.443.10">
    <property type="entry name" value="Intergrase catalytic core"/>
    <property type="match status" value="1"/>
</dbReference>
<protein>
    <submittedName>
        <fullName evidence="9">Tyrosine recombinase XerC</fullName>
    </submittedName>
</protein>
<dbReference type="Pfam" id="PF00589">
    <property type="entry name" value="Phage_integrase"/>
    <property type="match status" value="1"/>
</dbReference>
<evidence type="ECO:0000259" key="7">
    <source>
        <dbReference type="PROSITE" id="PS51898"/>
    </source>
</evidence>
<dbReference type="SUPFAM" id="SSF56349">
    <property type="entry name" value="DNA breaking-rejoining enzymes"/>
    <property type="match status" value="1"/>
</dbReference>
<evidence type="ECO:0000256" key="2">
    <source>
        <dbReference type="ARBA" id="ARBA00008857"/>
    </source>
</evidence>
<dbReference type="InterPro" id="IPR011010">
    <property type="entry name" value="DNA_brk_join_enz"/>
</dbReference>
<reference evidence="9 10" key="1">
    <citation type="submission" date="2015-09" db="EMBL/GenBank/DDBJ databases">
        <authorList>
            <consortium name="Pathogen Informatics"/>
        </authorList>
    </citation>
    <scope>NUCLEOTIDE SEQUENCE [LARGE SCALE GENOMIC DNA]</scope>
    <source>
        <strain evidence="9 10">2789STDY5608854</strain>
    </source>
</reference>
<evidence type="ECO:0000259" key="8">
    <source>
        <dbReference type="PROSITE" id="PS51900"/>
    </source>
</evidence>
<dbReference type="InterPro" id="IPR013762">
    <property type="entry name" value="Integrase-like_cat_sf"/>
</dbReference>
<keyword evidence="3" id="KW-0229">DNA integration</keyword>
<evidence type="ECO:0000256" key="3">
    <source>
        <dbReference type="ARBA" id="ARBA00022908"/>
    </source>
</evidence>
<evidence type="ECO:0000256" key="6">
    <source>
        <dbReference type="PROSITE-ProRule" id="PRU01248"/>
    </source>
</evidence>
<organism evidence="9 10">
    <name type="scientific">Flavonifractor plautii</name>
    <name type="common">Fusobacterium plautii</name>
    <dbReference type="NCBI Taxonomy" id="292800"/>
    <lineage>
        <taxon>Bacteria</taxon>
        <taxon>Bacillati</taxon>
        <taxon>Bacillota</taxon>
        <taxon>Clostridia</taxon>
        <taxon>Eubacteriales</taxon>
        <taxon>Oscillospiraceae</taxon>
        <taxon>Flavonifractor</taxon>
    </lineage>
</organism>
<dbReference type="PANTHER" id="PTHR30349">
    <property type="entry name" value="PHAGE INTEGRASE-RELATED"/>
    <property type="match status" value="1"/>
</dbReference>
<evidence type="ECO:0000256" key="4">
    <source>
        <dbReference type="ARBA" id="ARBA00023125"/>
    </source>
</evidence>
<comment type="function">
    <text evidence="1">Site-specific tyrosine recombinase, which acts by catalyzing the cutting and rejoining of the recombining DNA molecules.</text>
</comment>
<dbReference type="EMBL" id="CYZT01000126">
    <property type="protein sequence ID" value="CUO61672.1"/>
    <property type="molecule type" value="Genomic_DNA"/>
</dbReference>
<sequence length="273" mass="32255">MIEKEKFERHLRGTNLSENTISSYQFAIKQYGDQYDDVTQKKLREYKVWLIENYKPKTVNLRLRAINCYLECIGKEKWKLPFVRVQQKTFLENVISEADYKYFKSCLKNDDEMFWYFVIRFLAATGARVSELIQIKAEHVKLGHLDLYSKGGKLRRIYIPKELQNEALSWLADKQQESGFIFLNKYGERITTRGISGQLKKLAVKYGINPAVVYPHSFRHRFAKSFLDRCNDIAFLADLMGHESIETTRIYLRSGRISFAKRQRDMVCRCLVE</sequence>
<accession>A0A174GGI7</accession>
<comment type="similarity">
    <text evidence="2">Belongs to the 'phage' integrase family.</text>
</comment>
<dbReference type="PANTHER" id="PTHR30349:SF89">
    <property type="entry name" value="INTEGRASE_RECOMBINASE"/>
    <property type="match status" value="1"/>
</dbReference>
<dbReference type="GO" id="GO:0015074">
    <property type="term" value="P:DNA integration"/>
    <property type="evidence" value="ECO:0007669"/>
    <property type="project" value="UniProtKB-KW"/>
</dbReference>
<dbReference type="AlphaFoldDB" id="A0A174GGI7"/>
<dbReference type="Gene3D" id="1.10.150.130">
    <property type="match status" value="1"/>
</dbReference>
<dbReference type="InterPro" id="IPR004107">
    <property type="entry name" value="Integrase_SAM-like_N"/>
</dbReference>
<dbReference type="Proteomes" id="UP000095746">
    <property type="component" value="Unassembled WGS sequence"/>
</dbReference>
<dbReference type="Pfam" id="PF13495">
    <property type="entry name" value="Phage_int_SAM_4"/>
    <property type="match status" value="1"/>
</dbReference>
<gene>
    <name evidence="9" type="primary">xerC_6</name>
    <name evidence="9" type="ORF">ERS852411_01852</name>
</gene>
<keyword evidence="5" id="KW-0233">DNA recombination</keyword>
<evidence type="ECO:0000256" key="1">
    <source>
        <dbReference type="ARBA" id="ARBA00003283"/>
    </source>
</evidence>
<dbReference type="InterPro" id="IPR044068">
    <property type="entry name" value="CB"/>
</dbReference>
<dbReference type="GO" id="GO:0006310">
    <property type="term" value="P:DNA recombination"/>
    <property type="evidence" value="ECO:0007669"/>
    <property type="project" value="UniProtKB-KW"/>
</dbReference>